<proteinExistence type="predicted"/>
<keyword evidence="1" id="KW-0805">Transcription regulation</keyword>
<reference evidence="7" key="1">
    <citation type="journal article" date="2019" name="Int. J. Syst. Evol. Microbiol.">
        <title>The Global Catalogue of Microorganisms (GCM) 10K type strain sequencing project: providing services to taxonomists for standard genome sequencing and annotation.</title>
        <authorList>
            <consortium name="The Broad Institute Genomics Platform"/>
            <consortium name="The Broad Institute Genome Sequencing Center for Infectious Disease"/>
            <person name="Wu L."/>
            <person name="Ma J."/>
        </authorList>
    </citation>
    <scope>NUCLEOTIDE SEQUENCE [LARGE SCALE GENOMIC DNA]</scope>
    <source>
        <strain evidence="7">KCTC 42644</strain>
    </source>
</reference>
<keyword evidence="3" id="KW-0010">Activator</keyword>
<organism evidence="6 7">
    <name type="scientific">Sphingoaurantiacus capsulatus</name>
    <dbReference type="NCBI Taxonomy" id="1771310"/>
    <lineage>
        <taxon>Bacteria</taxon>
        <taxon>Pseudomonadati</taxon>
        <taxon>Pseudomonadota</taxon>
        <taxon>Alphaproteobacteria</taxon>
        <taxon>Sphingomonadales</taxon>
        <taxon>Sphingosinicellaceae</taxon>
        <taxon>Sphingoaurantiacus</taxon>
    </lineage>
</organism>
<evidence type="ECO:0000313" key="6">
    <source>
        <dbReference type="EMBL" id="MFC3714052.1"/>
    </source>
</evidence>
<dbReference type="InterPro" id="IPR036388">
    <property type="entry name" value="WH-like_DNA-bd_sf"/>
</dbReference>
<comment type="caution">
    <text evidence="6">The sequence shown here is derived from an EMBL/GenBank/DDBJ whole genome shotgun (WGS) entry which is preliminary data.</text>
</comment>
<dbReference type="SUPFAM" id="SSF54909">
    <property type="entry name" value="Dimeric alpha+beta barrel"/>
    <property type="match status" value="1"/>
</dbReference>
<dbReference type="PRINTS" id="PR00033">
    <property type="entry name" value="HTHASNC"/>
</dbReference>
<keyword evidence="4" id="KW-0804">Transcription</keyword>
<dbReference type="Gene3D" id="3.30.70.920">
    <property type="match status" value="1"/>
</dbReference>
<sequence>MIQVKRGDFPEGCSDMLDETDRRILRTLQADGRITNQALADACHISPAACFDRVKRLRSKGYIVGTMAVLDPGLLDRALLIFVEVVLDRTTGEMFEEFAAAVRRHPEIMECHMVAGGFDYLIKARVKDMAAYRAFLGDTLVTLPGVRETRTYAVLEEVKSTMALPV</sequence>
<dbReference type="Pfam" id="PF01037">
    <property type="entry name" value="AsnC_trans_reg"/>
    <property type="match status" value="1"/>
</dbReference>
<dbReference type="RefSeq" id="WP_380863129.1">
    <property type="nucleotide sequence ID" value="NZ_JBHRXV010000011.1"/>
</dbReference>
<name>A0ABV7XGK0_9SPHN</name>
<dbReference type="Gene3D" id="1.10.10.10">
    <property type="entry name" value="Winged helix-like DNA-binding domain superfamily/Winged helix DNA-binding domain"/>
    <property type="match status" value="1"/>
</dbReference>
<feature type="domain" description="HTH asnC-type" evidence="5">
    <location>
        <begin position="17"/>
        <end position="78"/>
    </location>
</feature>
<evidence type="ECO:0000256" key="2">
    <source>
        <dbReference type="ARBA" id="ARBA00023125"/>
    </source>
</evidence>
<dbReference type="CDD" id="cd00090">
    <property type="entry name" value="HTH_ARSR"/>
    <property type="match status" value="1"/>
</dbReference>
<dbReference type="Proteomes" id="UP001595615">
    <property type="component" value="Unassembled WGS sequence"/>
</dbReference>
<dbReference type="SMART" id="SM00344">
    <property type="entry name" value="HTH_ASNC"/>
    <property type="match status" value="1"/>
</dbReference>
<evidence type="ECO:0000259" key="5">
    <source>
        <dbReference type="PROSITE" id="PS50956"/>
    </source>
</evidence>
<dbReference type="SUPFAM" id="SSF46785">
    <property type="entry name" value="Winged helix' DNA-binding domain"/>
    <property type="match status" value="1"/>
</dbReference>
<evidence type="ECO:0000256" key="1">
    <source>
        <dbReference type="ARBA" id="ARBA00023015"/>
    </source>
</evidence>
<dbReference type="InterPro" id="IPR036390">
    <property type="entry name" value="WH_DNA-bd_sf"/>
</dbReference>
<dbReference type="PANTHER" id="PTHR30154:SF0">
    <property type="entry name" value="LEUCINE-RESPONSIVE REGULATORY PROTEIN"/>
    <property type="match status" value="1"/>
</dbReference>
<dbReference type="PROSITE" id="PS50956">
    <property type="entry name" value="HTH_ASNC_2"/>
    <property type="match status" value="1"/>
</dbReference>
<dbReference type="Pfam" id="PF13412">
    <property type="entry name" value="HTH_24"/>
    <property type="match status" value="1"/>
</dbReference>
<evidence type="ECO:0000256" key="4">
    <source>
        <dbReference type="ARBA" id="ARBA00023163"/>
    </source>
</evidence>
<dbReference type="PANTHER" id="PTHR30154">
    <property type="entry name" value="LEUCINE-RESPONSIVE REGULATORY PROTEIN"/>
    <property type="match status" value="1"/>
</dbReference>
<dbReference type="InterPro" id="IPR011991">
    <property type="entry name" value="ArsR-like_HTH"/>
</dbReference>
<dbReference type="InterPro" id="IPR011008">
    <property type="entry name" value="Dimeric_a/b-barrel"/>
</dbReference>
<keyword evidence="2" id="KW-0238">DNA-binding</keyword>
<dbReference type="InterPro" id="IPR019888">
    <property type="entry name" value="Tscrpt_reg_AsnC-like"/>
</dbReference>
<protein>
    <submittedName>
        <fullName evidence="6">Lrp/AsnC ligand binding domain-containing protein</fullName>
    </submittedName>
</protein>
<gene>
    <name evidence="6" type="ORF">ACFOMD_15885</name>
</gene>
<evidence type="ECO:0000256" key="3">
    <source>
        <dbReference type="ARBA" id="ARBA00023159"/>
    </source>
</evidence>
<evidence type="ECO:0000313" key="7">
    <source>
        <dbReference type="Proteomes" id="UP001595615"/>
    </source>
</evidence>
<dbReference type="InterPro" id="IPR000485">
    <property type="entry name" value="AsnC-type_HTH_dom"/>
</dbReference>
<keyword evidence="7" id="KW-1185">Reference proteome</keyword>
<dbReference type="InterPro" id="IPR019887">
    <property type="entry name" value="Tscrpt_reg_AsnC/Lrp_C"/>
</dbReference>
<accession>A0ABV7XGK0</accession>
<dbReference type="EMBL" id="JBHRXV010000011">
    <property type="protein sequence ID" value="MFC3714052.1"/>
    <property type="molecule type" value="Genomic_DNA"/>
</dbReference>